<proteinExistence type="predicted"/>
<dbReference type="AlphaFoldDB" id="A0A5J5ALW7"/>
<evidence type="ECO:0000313" key="3">
    <source>
        <dbReference type="Proteomes" id="UP000325577"/>
    </source>
</evidence>
<evidence type="ECO:0000256" key="1">
    <source>
        <dbReference type="SAM" id="MobiDB-lite"/>
    </source>
</evidence>
<reference evidence="2 3" key="1">
    <citation type="submission" date="2019-09" db="EMBL/GenBank/DDBJ databases">
        <title>A chromosome-level genome assembly of the Chinese tupelo Nyssa sinensis.</title>
        <authorList>
            <person name="Yang X."/>
            <person name="Kang M."/>
            <person name="Yang Y."/>
            <person name="Xiong H."/>
            <person name="Wang M."/>
            <person name="Zhang Z."/>
            <person name="Wang Z."/>
            <person name="Wu H."/>
            <person name="Ma T."/>
            <person name="Liu J."/>
            <person name="Xi Z."/>
        </authorList>
    </citation>
    <scope>NUCLEOTIDE SEQUENCE [LARGE SCALE GENOMIC DNA]</scope>
    <source>
        <strain evidence="2">J267</strain>
        <tissue evidence="2">Leaf</tissue>
    </source>
</reference>
<protein>
    <submittedName>
        <fullName evidence="2">Uncharacterized protein</fullName>
    </submittedName>
</protein>
<organism evidence="2 3">
    <name type="scientific">Nyssa sinensis</name>
    <dbReference type="NCBI Taxonomy" id="561372"/>
    <lineage>
        <taxon>Eukaryota</taxon>
        <taxon>Viridiplantae</taxon>
        <taxon>Streptophyta</taxon>
        <taxon>Embryophyta</taxon>
        <taxon>Tracheophyta</taxon>
        <taxon>Spermatophyta</taxon>
        <taxon>Magnoliopsida</taxon>
        <taxon>eudicotyledons</taxon>
        <taxon>Gunneridae</taxon>
        <taxon>Pentapetalae</taxon>
        <taxon>asterids</taxon>
        <taxon>Cornales</taxon>
        <taxon>Nyssaceae</taxon>
        <taxon>Nyssa</taxon>
    </lineage>
</organism>
<dbReference type="Proteomes" id="UP000325577">
    <property type="component" value="Linkage Group LG2"/>
</dbReference>
<feature type="region of interest" description="Disordered" evidence="1">
    <location>
        <begin position="20"/>
        <end position="93"/>
    </location>
</feature>
<keyword evidence="3" id="KW-1185">Reference proteome</keyword>
<feature type="compositionally biased region" description="Basic residues" evidence="1">
    <location>
        <begin position="63"/>
        <end position="72"/>
    </location>
</feature>
<gene>
    <name evidence="2" type="ORF">F0562_005206</name>
</gene>
<name>A0A5J5ALW7_9ASTE</name>
<accession>A0A5J5ALW7</accession>
<evidence type="ECO:0000313" key="2">
    <source>
        <dbReference type="EMBL" id="KAA8530497.1"/>
    </source>
</evidence>
<feature type="compositionally biased region" description="Basic and acidic residues" evidence="1">
    <location>
        <begin position="84"/>
        <end position="93"/>
    </location>
</feature>
<sequence>MKKILKAVMMMMMVMSHNEQVSNQNKHDADEDNYSDDSLASDASSGPSQHEKFVENGEGSHIVHLKHDKSKNHNTADSYSACKKANEQEKKRNEISIEVKNEDLVLVIKSATTAQVLQVNMLKPPAKMGCKCNS</sequence>
<dbReference type="EMBL" id="CM018043">
    <property type="protein sequence ID" value="KAA8530497.1"/>
    <property type="molecule type" value="Genomic_DNA"/>
</dbReference>
<feature type="compositionally biased region" description="Low complexity" evidence="1">
    <location>
        <begin position="36"/>
        <end position="45"/>
    </location>
</feature>